<evidence type="ECO:0000256" key="5">
    <source>
        <dbReference type="ARBA" id="ARBA00023242"/>
    </source>
</evidence>
<dbReference type="InterPro" id="IPR050815">
    <property type="entry name" value="TF_fung"/>
</dbReference>
<comment type="caution">
    <text evidence="8">The sequence shown here is derived from an EMBL/GenBank/DDBJ whole genome shotgun (WGS) entry which is preliminary data.</text>
</comment>
<evidence type="ECO:0000256" key="2">
    <source>
        <dbReference type="ARBA" id="ARBA00022723"/>
    </source>
</evidence>
<evidence type="ECO:0000259" key="7">
    <source>
        <dbReference type="Pfam" id="PF04082"/>
    </source>
</evidence>
<dbReference type="InterPro" id="IPR007219">
    <property type="entry name" value="XnlR_reg_dom"/>
</dbReference>
<dbReference type="CDD" id="cd12148">
    <property type="entry name" value="fungal_TF_MHR"/>
    <property type="match status" value="1"/>
</dbReference>
<proteinExistence type="predicted"/>
<evidence type="ECO:0000256" key="4">
    <source>
        <dbReference type="ARBA" id="ARBA00023163"/>
    </source>
</evidence>
<evidence type="ECO:0000313" key="9">
    <source>
        <dbReference type="Proteomes" id="UP001150904"/>
    </source>
</evidence>
<dbReference type="Pfam" id="PF04082">
    <property type="entry name" value="Fungal_trans"/>
    <property type="match status" value="1"/>
</dbReference>
<dbReference type="GO" id="GO:0005634">
    <property type="term" value="C:nucleus"/>
    <property type="evidence" value="ECO:0007669"/>
    <property type="project" value="UniProtKB-SubCell"/>
</dbReference>
<keyword evidence="5" id="KW-0539">Nucleus</keyword>
<dbReference type="RefSeq" id="XP_058312478.1">
    <property type="nucleotide sequence ID" value="XM_058447067.1"/>
</dbReference>
<reference evidence="8" key="1">
    <citation type="submission" date="2022-12" db="EMBL/GenBank/DDBJ databases">
        <authorList>
            <person name="Petersen C."/>
        </authorList>
    </citation>
    <scope>NUCLEOTIDE SEQUENCE</scope>
    <source>
        <strain evidence="8">IBT 15544</strain>
    </source>
</reference>
<feature type="domain" description="Xylanolytic transcriptional activator regulatory" evidence="7">
    <location>
        <begin position="153"/>
        <end position="314"/>
    </location>
</feature>
<organism evidence="8 9">
    <name type="scientific">Penicillium cinerascens</name>
    <dbReference type="NCBI Taxonomy" id="70096"/>
    <lineage>
        <taxon>Eukaryota</taxon>
        <taxon>Fungi</taxon>
        <taxon>Dikarya</taxon>
        <taxon>Ascomycota</taxon>
        <taxon>Pezizomycotina</taxon>
        <taxon>Eurotiomycetes</taxon>
        <taxon>Eurotiomycetidae</taxon>
        <taxon>Eurotiales</taxon>
        <taxon>Aspergillaceae</taxon>
        <taxon>Penicillium</taxon>
    </lineage>
</organism>
<reference evidence="8" key="2">
    <citation type="journal article" date="2023" name="IMA Fungus">
        <title>Comparative genomic study of the Penicillium genus elucidates a diverse pangenome and 15 lateral gene transfer events.</title>
        <authorList>
            <person name="Petersen C."/>
            <person name="Sorensen T."/>
            <person name="Nielsen M.R."/>
            <person name="Sondergaard T.E."/>
            <person name="Sorensen J.L."/>
            <person name="Fitzpatrick D.A."/>
            <person name="Frisvad J.C."/>
            <person name="Nielsen K.L."/>
        </authorList>
    </citation>
    <scope>NUCLEOTIDE SEQUENCE</scope>
    <source>
        <strain evidence="8">IBT 15544</strain>
    </source>
</reference>
<keyword evidence="2" id="KW-0479">Metal-binding</keyword>
<dbReference type="AlphaFoldDB" id="A0A9W9NDK0"/>
<dbReference type="EMBL" id="JAPQKR010000004">
    <property type="protein sequence ID" value="KAJ5217905.1"/>
    <property type="molecule type" value="Genomic_DNA"/>
</dbReference>
<evidence type="ECO:0000256" key="6">
    <source>
        <dbReference type="SAM" id="MobiDB-lite"/>
    </source>
</evidence>
<dbReference type="Proteomes" id="UP001150904">
    <property type="component" value="Unassembled WGS sequence"/>
</dbReference>
<dbReference type="GO" id="GO:0006351">
    <property type="term" value="P:DNA-templated transcription"/>
    <property type="evidence" value="ECO:0007669"/>
    <property type="project" value="InterPro"/>
</dbReference>
<feature type="compositionally biased region" description="Polar residues" evidence="6">
    <location>
        <begin position="596"/>
        <end position="611"/>
    </location>
</feature>
<gene>
    <name evidence="8" type="ORF">N7498_000004</name>
</gene>
<comment type="subcellular location">
    <subcellularLocation>
        <location evidence="1">Nucleus</location>
    </subcellularLocation>
</comment>
<dbReference type="GO" id="GO:0003677">
    <property type="term" value="F:DNA binding"/>
    <property type="evidence" value="ECO:0007669"/>
    <property type="project" value="InterPro"/>
</dbReference>
<evidence type="ECO:0000256" key="3">
    <source>
        <dbReference type="ARBA" id="ARBA00023015"/>
    </source>
</evidence>
<name>A0A9W9NDK0_9EURO</name>
<dbReference type="GO" id="GO:0000981">
    <property type="term" value="F:DNA-binding transcription factor activity, RNA polymerase II-specific"/>
    <property type="evidence" value="ECO:0007669"/>
    <property type="project" value="InterPro"/>
</dbReference>
<evidence type="ECO:0000256" key="1">
    <source>
        <dbReference type="ARBA" id="ARBA00004123"/>
    </source>
</evidence>
<keyword evidence="4" id="KW-0804">Transcription</keyword>
<evidence type="ECO:0000313" key="8">
    <source>
        <dbReference type="EMBL" id="KAJ5217905.1"/>
    </source>
</evidence>
<protein>
    <recommendedName>
        <fullName evidence="7">Xylanolytic transcriptional activator regulatory domain-containing protein</fullName>
    </recommendedName>
</protein>
<keyword evidence="3" id="KW-0805">Transcription regulation</keyword>
<sequence length="715" mass="78489">MTIMDNAVVSEGRGEATNVGANVPGALGAIGLIRYVSIPALQIDGAREAHSRRAVPQQPYNGPDPQQIPVHALNPNPRHRIASLGRDNPLEGDVFRDNDDEIDDTSVPPVTGTHVLSDSYSTQLRVASLSTPEFGRVSDQPPLPPTALGLSLLEIYFSRVYNASLLFHKPVLFQQYLTGGLHGTLLKALLALATLFLRPTNNDDDESKGGVEHTELKLLRAYHPYGLPWAKAAEREAFMMAVDAPCLMVTQALECLQLYWFGIGQPHSANLCLALAYRSCNLLGYGKKVTDKLESSTWSLDSELGRRCFWACWTSTCIVMEPEPYITSCWQEAAEVPLPGVISNTISGPDITLHEKMDGNWHSSAVESGSRTDTHPGAAACLMKMVGLWAKIQLSCNDRVYSTAQNLDLMQQLSFLATSLFDNAITMRTSELSDLSSEDQVIILVHDAIYHQCQMTLHSMNVPLFSGISADPKVDLDTQKQSAKTVVKHAELFHSLLESCFSGRYHVSRLPPLVGYGAFLAGIVLLVAELSCQGKDANIPPVQSLKSNYKLAAARSILRLLDDLRIYWPALQHPWERLHAALDMGLSKQKCPPRPETSQSAPDPLSAQANTFGPPETSARHNYSKNALHDQLQVPMTDSNAIERLEIQDGSHSTSAMDCQVEAPNEIEQSGSLLSQVILPEDHDWYDPCFTGAGVEQFVGLNPSNIFQQGWRTFG</sequence>
<dbReference type="GO" id="GO:0008270">
    <property type="term" value="F:zinc ion binding"/>
    <property type="evidence" value="ECO:0007669"/>
    <property type="project" value="InterPro"/>
</dbReference>
<dbReference type="PANTHER" id="PTHR47338:SF5">
    <property type="entry name" value="ZN(II)2CYS6 TRANSCRIPTION FACTOR (EUROFUNG)"/>
    <property type="match status" value="1"/>
</dbReference>
<accession>A0A9W9NDK0</accession>
<dbReference type="PANTHER" id="PTHR47338">
    <property type="entry name" value="ZN(II)2CYS6 TRANSCRIPTION FACTOR (EUROFUNG)-RELATED"/>
    <property type="match status" value="1"/>
</dbReference>
<dbReference type="OrthoDB" id="4366144at2759"/>
<keyword evidence="9" id="KW-1185">Reference proteome</keyword>
<dbReference type="GeneID" id="83174367"/>
<feature type="region of interest" description="Disordered" evidence="6">
    <location>
        <begin position="588"/>
        <end position="620"/>
    </location>
</feature>